<dbReference type="GO" id="GO:0055085">
    <property type="term" value="P:transmembrane transport"/>
    <property type="evidence" value="ECO:0007669"/>
    <property type="project" value="InterPro"/>
</dbReference>
<feature type="transmembrane region" description="Helical" evidence="7">
    <location>
        <begin position="116"/>
        <end position="135"/>
    </location>
</feature>
<evidence type="ECO:0000256" key="2">
    <source>
        <dbReference type="ARBA" id="ARBA00022448"/>
    </source>
</evidence>
<comment type="similarity">
    <text evidence="7">Belongs to the binding-protein-dependent transport system permease family.</text>
</comment>
<evidence type="ECO:0000256" key="5">
    <source>
        <dbReference type="ARBA" id="ARBA00022989"/>
    </source>
</evidence>
<evidence type="ECO:0000256" key="3">
    <source>
        <dbReference type="ARBA" id="ARBA00022475"/>
    </source>
</evidence>
<dbReference type="InterPro" id="IPR000515">
    <property type="entry name" value="MetI-like"/>
</dbReference>
<keyword evidence="6 7" id="KW-0472">Membrane</keyword>
<name>A0A3N1MBK5_9PROT</name>
<dbReference type="Proteomes" id="UP000278222">
    <property type="component" value="Unassembled WGS sequence"/>
</dbReference>
<dbReference type="GO" id="GO:0005886">
    <property type="term" value="C:plasma membrane"/>
    <property type="evidence" value="ECO:0007669"/>
    <property type="project" value="UniProtKB-SubCell"/>
</dbReference>
<dbReference type="PANTHER" id="PTHR30151:SF20">
    <property type="entry name" value="ABC TRANSPORTER PERMEASE PROTEIN HI_0355-RELATED"/>
    <property type="match status" value="1"/>
</dbReference>
<keyword evidence="4 7" id="KW-0812">Transmembrane</keyword>
<dbReference type="EMBL" id="RJKX01000011">
    <property type="protein sequence ID" value="ROQ01008.1"/>
    <property type="molecule type" value="Genomic_DNA"/>
</dbReference>
<proteinExistence type="inferred from homology"/>
<organism evidence="9 10">
    <name type="scientific">Stella humosa</name>
    <dbReference type="NCBI Taxonomy" id="94"/>
    <lineage>
        <taxon>Bacteria</taxon>
        <taxon>Pseudomonadati</taxon>
        <taxon>Pseudomonadota</taxon>
        <taxon>Alphaproteobacteria</taxon>
        <taxon>Rhodospirillales</taxon>
        <taxon>Stellaceae</taxon>
        <taxon>Stella</taxon>
    </lineage>
</organism>
<evidence type="ECO:0000256" key="4">
    <source>
        <dbReference type="ARBA" id="ARBA00022692"/>
    </source>
</evidence>
<dbReference type="Gene3D" id="1.10.3720.10">
    <property type="entry name" value="MetI-like"/>
    <property type="match status" value="1"/>
</dbReference>
<evidence type="ECO:0000256" key="6">
    <source>
        <dbReference type="ARBA" id="ARBA00023136"/>
    </source>
</evidence>
<sequence length="249" mass="26359">MIRGLITAAGLLALWEAATWLFGLPFYILPPPSSVALALWMRADLLAEHALITATEIVVGLLVGVALGVGTALLVVRSALARRWLLPVVIASQAIPVFALAPLLVLWFGYGLASKIVMAALVIYFPVATSFFDGLRTTPTGWMELARTMGASEGAILRQMRVPAALPALAQGLRIAAAVAPIGAVIGEWVGSGAGLGFLMLHANGRMQIDLLFAALVVLAAMAIALYYGLDALLRRLVPWQPETLGRSR</sequence>
<evidence type="ECO:0000256" key="7">
    <source>
        <dbReference type="RuleBase" id="RU363032"/>
    </source>
</evidence>
<dbReference type="InterPro" id="IPR035906">
    <property type="entry name" value="MetI-like_sf"/>
</dbReference>
<evidence type="ECO:0000313" key="9">
    <source>
        <dbReference type="EMBL" id="ROQ01008.1"/>
    </source>
</evidence>
<protein>
    <submittedName>
        <fullName evidence="9">Putative hydroxymethylpyrimidine transport system permease protein</fullName>
    </submittedName>
</protein>
<keyword evidence="5 7" id="KW-1133">Transmembrane helix</keyword>
<dbReference type="OrthoDB" id="9786495at2"/>
<dbReference type="RefSeq" id="WP_123687814.1">
    <property type="nucleotide sequence ID" value="NZ_AP019700.1"/>
</dbReference>
<dbReference type="PANTHER" id="PTHR30151">
    <property type="entry name" value="ALKANE SULFONATE ABC TRANSPORTER-RELATED, MEMBRANE SUBUNIT"/>
    <property type="match status" value="1"/>
</dbReference>
<dbReference type="PROSITE" id="PS50928">
    <property type="entry name" value="ABC_TM1"/>
    <property type="match status" value="1"/>
</dbReference>
<feature type="transmembrane region" description="Helical" evidence="7">
    <location>
        <begin position="209"/>
        <end position="230"/>
    </location>
</feature>
<accession>A0A3N1MBK5</accession>
<gene>
    <name evidence="9" type="ORF">EDC65_0179</name>
</gene>
<dbReference type="SUPFAM" id="SSF161098">
    <property type="entry name" value="MetI-like"/>
    <property type="match status" value="1"/>
</dbReference>
<comment type="caution">
    <text evidence="9">The sequence shown here is derived from an EMBL/GenBank/DDBJ whole genome shotgun (WGS) entry which is preliminary data.</text>
</comment>
<evidence type="ECO:0000313" key="10">
    <source>
        <dbReference type="Proteomes" id="UP000278222"/>
    </source>
</evidence>
<dbReference type="CDD" id="cd06261">
    <property type="entry name" value="TM_PBP2"/>
    <property type="match status" value="1"/>
</dbReference>
<feature type="transmembrane region" description="Helical" evidence="7">
    <location>
        <begin position="88"/>
        <end position="110"/>
    </location>
</feature>
<evidence type="ECO:0000259" key="8">
    <source>
        <dbReference type="PROSITE" id="PS50928"/>
    </source>
</evidence>
<feature type="transmembrane region" description="Helical" evidence="7">
    <location>
        <begin position="50"/>
        <end position="76"/>
    </location>
</feature>
<dbReference type="Pfam" id="PF00528">
    <property type="entry name" value="BPD_transp_1"/>
    <property type="match status" value="1"/>
</dbReference>
<feature type="domain" description="ABC transmembrane type-1" evidence="8">
    <location>
        <begin position="46"/>
        <end position="230"/>
    </location>
</feature>
<keyword evidence="10" id="KW-1185">Reference proteome</keyword>
<comment type="subcellular location">
    <subcellularLocation>
        <location evidence="1 7">Cell membrane</location>
        <topology evidence="1 7">Multi-pass membrane protein</topology>
    </subcellularLocation>
</comment>
<keyword evidence="3" id="KW-1003">Cell membrane</keyword>
<keyword evidence="2 7" id="KW-0813">Transport</keyword>
<dbReference type="AlphaFoldDB" id="A0A3N1MBK5"/>
<reference evidence="9 10" key="1">
    <citation type="submission" date="2018-11" db="EMBL/GenBank/DDBJ databases">
        <title>Genomic Encyclopedia of Type Strains, Phase IV (KMG-IV): sequencing the most valuable type-strain genomes for metagenomic binning, comparative biology and taxonomic classification.</title>
        <authorList>
            <person name="Goeker M."/>
        </authorList>
    </citation>
    <scope>NUCLEOTIDE SEQUENCE [LARGE SCALE GENOMIC DNA]</scope>
    <source>
        <strain evidence="9 10">DSM 5900</strain>
    </source>
</reference>
<evidence type="ECO:0000256" key="1">
    <source>
        <dbReference type="ARBA" id="ARBA00004651"/>
    </source>
</evidence>